<sequence length="386" mass="43747">MAPVADTDKYDASQFQKSHVGRTKSGSYTVSKHNRELALYPEYLPTWNPHQKFPAYTFAEYHDKGLLADPELKNLFPGGLGTHDDYSVKRITPRLGSEVHGIQLSQLSDAAKNDLARFVAERGVVVFKNQDFNDGGPQSAVDFARYFGSLYKHATSGSPEGYPELHVCFRGASEEEIAGVFANRTNSISWHSDCSYALNALQLTLFSCLQIPEAGGDTLFASTVEAYNRLSPAMKERLEGLHVLHSSIEQARNNRDAGGITRREPEANIHPLVRVNPVTKQKHLYLNKEFGRRIVELKEDELDYLLSFLYDHVEKAQDLQLRIRWEENTVVLWNNSTTIHSPCVDFDEPVIRHAYRISVMGERPVGDLQYLNDPDYLKEKYEQLGI</sequence>
<dbReference type="InterPro" id="IPR003819">
    <property type="entry name" value="TauD/TfdA-like"/>
</dbReference>
<gene>
    <name evidence="9" type="primary">JLP1_6</name>
    <name evidence="9" type="ORF">Cantr_10213</name>
</gene>
<proteinExistence type="inferred from homology"/>
<evidence type="ECO:0000256" key="7">
    <source>
        <dbReference type="SAM" id="MobiDB-lite"/>
    </source>
</evidence>
<dbReference type="Pfam" id="PF02668">
    <property type="entry name" value="TauD"/>
    <property type="match status" value="1"/>
</dbReference>
<dbReference type="AlphaFoldDB" id="A0A367YF63"/>
<comment type="caution">
    <text evidence="9">The sequence shown here is derived from an EMBL/GenBank/DDBJ whole genome shotgun (WGS) entry which is preliminary data.</text>
</comment>
<evidence type="ECO:0000256" key="5">
    <source>
        <dbReference type="ARBA" id="ARBA00023002"/>
    </source>
</evidence>
<evidence type="ECO:0000313" key="9">
    <source>
        <dbReference type="EMBL" id="RCK63661.1"/>
    </source>
</evidence>
<reference evidence="9 10" key="1">
    <citation type="submission" date="2018-06" db="EMBL/GenBank/DDBJ databases">
        <title>Whole genome sequencing of Candida tropicalis (genome annotated by CSBL at Korea University).</title>
        <authorList>
            <person name="Ahn J."/>
        </authorList>
    </citation>
    <scope>NUCLEOTIDE SEQUENCE [LARGE SCALE GENOMIC DNA]</scope>
    <source>
        <strain evidence="9 10">ATCC 20962</strain>
    </source>
</reference>
<comment type="cofactor">
    <cofactor evidence="1">
        <name>Fe(2+)</name>
        <dbReference type="ChEBI" id="CHEBI:29033"/>
    </cofactor>
</comment>
<dbReference type="Proteomes" id="UP000253472">
    <property type="component" value="Unassembled WGS sequence"/>
</dbReference>
<dbReference type="GO" id="GO:0046872">
    <property type="term" value="F:metal ion binding"/>
    <property type="evidence" value="ECO:0007669"/>
    <property type="project" value="UniProtKB-KW"/>
</dbReference>
<keyword evidence="5" id="KW-0560">Oxidoreductase</keyword>
<evidence type="ECO:0000256" key="3">
    <source>
        <dbReference type="ARBA" id="ARBA00022723"/>
    </source>
</evidence>
<keyword evidence="3" id="KW-0479">Metal-binding</keyword>
<dbReference type="GO" id="GO:0044273">
    <property type="term" value="P:sulfur compound catabolic process"/>
    <property type="evidence" value="ECO:0007669"/>
    <property type="project" value="TreeGrafter"/>
</dbReference>
<evidence type="ECO:0000256" key="1">
    <source>
        <dbReference type="ARBA" id="ARBA00001954"/>
    </source>
</evidence>
<feature type="compositionally biased region" description="Basic and acidic residues" evidence="7">
    <location>
        <begin position="1"/>
        <end position="11"/>
    </location>
</feature>
<dbReference type="PANTHER" id="PTHR30468">
    <property type="entry name" value="ALPHA-KETOGLUTARATE-DEPENDENT SULFONATE DIOXYGENASE"/>
    <property type="match status" value="1"/>
</dbReference>
<evidence type="ECO:0000256" key="4">
    <source>
        <dbReference type="ARBA" id="ARBA00022964"/>
    </source>
</evidence>
<organism evidence="9 10">
    <name type="scientific">Candida viswanathii</name>
    <dbReference type="NCBI Taxonomy" id="5486"/>
    <lineage>
        <taxon>Eukaryota</taxon>
        <taxon>Fungi</taxon>
        <taxon>Dikarya</taxon>
        <taxon>Ascomycota</taxon>
        <taxon>Saccharomycotina</taxon>
        <taxon>Pichiomycetes</taxon>
        <taxon>Debaryomycetaceae</taxon>
        <taxon>Candida/Lodderomyces clade</taxon>
        <taxon>Candida</taxon>
    </lineage>
</organism>
<accession>A0A367YF63</accession>
<dbReference type="InterPro" id="IPR051323">
    <property type="entry name" value="AtsK-like"/>
</dbReference>
<evidence type="ECO:0000256" key="6">
    <source>
        <dbReference type="ARBA" id="ARBA00023004"/>
    </source>
</evidence>
<name>A0A367YF63_9ASCO</name>
<keyword evidence="4 9" id="KW-0223">Dioxygenase</keyword>
<dbReference type="InterPro" id="IPR042098">
    <property type="entry name" value="TauD-like_sf"/>
</dbReference>
<evidence type="ECO:0000259" key="8">
    <source>
        <dbReference type="Pfam" id="PF02668"/>
    </source>
</evidence>
<dbReference type="GO" id="GO:0000907">
    <property type="term" value="F:sulfonate dioxygenase activity"/>
    <property type="evidence" value="ECO:0007669"/>
    <property type="project" value="TreeGrafter"/>
</dbReference>
<keyword evidence="10" id="KW-1185">Reference proteome</keyword>
<dbReference type="OrthoDB" id="10257314at2759"/>
<comment type="similarity">
    <text evidence="2">Belongs to the TfdA dioxygenase family.</text>
</comment>
<dbReference type="PANTHER" id="PTHR30468:SF1">
    <property type="entry name" value="ALPHA-KETOGLUTARATE-DEPENDENT SULFONATE DIOXYGENASE"/>
    <property type="match status" value="1"/>
</dbReference>
<dbReference type="Gene3D" id="3.60.130.10">
    <property type="entry name" value="Clavaminate synthase-like"/>
    <property type="match status" value="1"/>
</dbReference>
<dbReference type="STRING" id="5486.A0A367YF63"/>
<feature type="region of interest" description="Disordered" evidence="7">
    <location>
        <begin position="1"/>
        <end position="27"/>
    </location>
</feature>
<dbReference type="FunFam" id="3.60.130.10:FF:000003">
    <property type="entry name" value="Alpha-ketoglutarate-dependent taurine dioxygenase"/>
    <property type="match status" value="1"/>
</dbReference>
<dbReference type="GO" id="GO:0005737">
    <property type="term" value="C:cytoplasm"/>
    <property type="evidence" value="ECO:0007669"/>
    <property type="project" value="TreeGrafter"/>
</dbReference>
<keyword evidence="6" id="KW-0408">Iron</keyword>
<feature type="domain" description="TauD/TfdA-like" evidence="8">
    <location>
        <begin position="88"/>
        <end position="357"/>
    </location>
</feature>
<protein>
    <submittedName>
        <fullName evidence="9">Alpha-ketoglutarate-dependent sulfonate dioxygenase</fullName>
    </submittedName>
</protein>
<dbReference type="SUPFAM" id="SSF51197">
    <property type="entry name" value="Clavaminate synthase-like"/>
    <property type="match status" value="1"/>
</dbReference>
<evidence type="ECO:0000313" key="10">
    <source>
        <dbReference type="Proteomes" id="UP000253472"/>
    </source>
</evidence>
<dbReference type="EMBL" id="QLNQ01000024">
    <property type="protein sequence ID" value="RCK63661.1"/>
    <property type="molecule type" value="Genomic_DNA"/>
</dbReference>
<evidence type="ECO:0000256" key="2">
    <source>
        <dbReference type="ARBA" id="ARBA00005896"/>
    </source>
</evidence>